<evidence type="ECO:0008006" key="5">
    <source>
        <dbReference type="Google" id="ProtNLM"/>
    </source>
</evidence>
<comment type="caution">
    <text evidence="3">The sequence shown here is derived from an EMBL/GenBank/DDBJ whole genome shotgun (WGS) entry which is preliminary data.</text>
</comment>
<dbReference type="RefSeq" id="WP_191837496.1">
    <property type="nucleotide sequence ID" value="NZ_BAAALB010000001.1"/>
</dbReference>
<keyword evidence="2" id="KW-0732">Signal</keyword>
<evidence type="ECO:0000313" key="3">
    <source>
        <dbReference type="EMBL" id="GIF94290.1"/>
    </source>
</evidence>
<protein>
    <recommendedName>
        <fullName evidence="5">Lipase</fullName>
    </recommendedName>
</protein>
<dbReference type="AlphaFoldDB" id="A0A8J3KBQ4"/>
<sequence length="416" mass="44546">MRRHRLILALLVLVTGHTLAIPQAAQAAGGPVLQATFTAVNNGWARVQRWNDPDPNFTTEQFPPDGRGDQSGDRLTYFGGTARPSSGQFLLYSAPGWNTNPKAVPVLLVLGATQNADQAWANPNLNGPGGCGNAPCPTTGLMQALAGAGYKVFAVNFAHSFGDNYQQAQVIADATEVIRGELGVGKVDLLAWSKGVLAARMYVSGVKPPWGRAYQNDVRKLVLLGGPNKGMDTPYRHGIQNMGTVWSECGGSLNFPIAASTLFCFGAYYTHPELTYSGTGVNDTYPGARQALYRWDHVYALDTTWADWYTVYYGGWGAYSFSPGIDTAINQGSLITTMRAAPTPASVGVYLLCGGYPTLPTSTENTGPSDGVVFVASCTDTGGLTTVADSRTLWFDNHVMLGWEINAVNQIKSWLA</sequence>
<organism evidence="3 4">
    <name type="scientific">Catellatospora chokoriensis</name>
    <dbReference type="NCBI Taxonomy" id="310353"/>
    <lineage>
        <taxon>Bacteria</taxon>
        <taxon>Bacillati</taxon>
        <taxon>Actinomycetota</taxon>
        <taxon>Actinomycetes</taxon>
        <taxon>Micromonosporales</taxon>
        <taxon>Micromonosporaceae</taxon>
        <taxon>Catellatospora</taxon>
    </lineage>
</organism>
<dbReference type="SUPFAM" id="SSF53474">
    <property type="entry name" value="alpha/beta-Hydrolases"/>
    <property type="match status" value="1"/>
</dbReference>
<dbReference type="EMBL" id="BONG01000089">
    <property type="protein sequence ID" value="GIF94290.1"/>
    <property type="molecule type" value="Genomic_DNA"/>
</dbReference>
<proteinExistence type="predicted"/>
<evidence type="ECO:0000256" key="2">
    <source>
        <dbReference type="SAM" id="SignalP"/>
    </source>
</evidence>
<name>A0A8J3KBQ4_9ACTN</name>
<keyword evidence="4" id="KW-1185">Reference proteome</keyword>
<evidence type="ECO:0000256" key="1">
    <source>
        <dbReference type="SAM" id="MobiDB-lite"/>
    </source>
</evidence>
<dbReference type="Gene3D" id="3.40.50.1820">
    <property type="entry name" value="alpha/beta hydrolase"/>
    <property type="match status" value="1"/>
</dbReference>
<reference evidence="3 4" key="1">
    <citation type="submission" date="2021-01" db="EMBL/GenBank/DDBJ databases">
        <title>Whole genome shotgun sequence of Catellatospora chokoriensis NBRC 107358.</title>
        <authorList>
            <person name="Komaki H."/>
            <person name="Tamura T."/>
        </authorList>
    </citation>
    <scope>NUCLEOTIDE SEQUENCE [LARGE SCALE GENOMIC DNA]</scope>
    <source>
        <strain evidence="3 4">NBRC 107358</strain>
    </source>
</reference>
<feature type="signal peptide" evidence="2">
    <location>
        <begin position="1"/>
        <end position="27"/>
    </location>
</feature>
<feature type="region of interest" description="Disordered" evidence="1">
    <location>
        <begin position="50"/>
        <end position="74"/>
    </location>
</feature>
<evidence type="ECO:0000313" key="4">
    <source>
        <dbReference type="Proteomes" id="UP000619293"/>
    </source>
</evidence>
<dbReference type="Proteomes" id="UP000619293">
    <property type="component" value="Unassembled WGS sequence"/>
</dbReference>
<accession>A0A8J3KBQ4</accession>
<gene>
    <name evidence="3" type="ORF">Cch02nite_77340</name>
</gene>
<feature type="chain" id="PRO_5035239217" description="Lipase" evidence="2">
    <location>
        <begin position="28"/>
        <end position="416"/>
    </location>
</feature>
<dbReference type="InterPro" id="IPR029058">
    <property type="entry name" value="AB_hydrolase_fold"/>
</dbReference>